<keyword evidence="3 4" id="KW-0342">GTP-binding</keyword>
<dbReference type="Proteomes" id="UP000389128">
    <property type="component" value="Unassembled WGS sequence"/>
</dbReference>
<evidence type="ECO:0000259" key="7">
    <source>
        <dbReference type="SMART" id="SM00864"/>
    </source>
</evidence>
<evidence type="ECO:0000256" key="6">
    <source>
        <dbReference type="RuleBase" id="RU000631"/>
    </source>
</evidence>
<dbReference type="Gene3D" id="3.30.1330.20">
    <property type="entry name" value="Tubulin/FtsZ, C-terminal domain"/>
    <property type="match status" value="1"/>
</dbReference>
<dbReference type="SUPFAM" id="SSF52490">
    <property type="entry name" value="Tubulin nucleotide-binding domain-like"/>
    <property type="match status" value="1"/>
</dbReference>
<evidence type="ECO:0000256" key="1">
    <source>
        <dbReference type="ARBA" id="ARBA00009690"/>
    </source>
</evidence>
<dbReference type="InterPro" id="IPR003008">
    <property type="entry name" value="Tubulin_FtsZ_GTPase"/>
</dbReference>
<dbReference type="GO" id="GO:0032153">
    <property type="term" value="C:cell division site"/>
    <property type="evidence" value="ECO:0007669"/>
    <property type="project" value="UniProtKB-UniRule"/>
</dbReference>
<proteinExistence type="inferred from homology"/>
<comment type="function">
    <text evidence="4 6">Essential cell division protein that forms a contractile ring structure (Z ring) at the future cell division site. The regulation of the ring assembly controls the timing and the location of cell division. One of the functions of the FtsZ ring is to recruit other cell division proteins to the septum to produce a new cell wall between the dividing cells. Binds GTP and shows GTPase activity.</text>
</comment>
<dbReference type="CDD" id="cd02201">
    <property type="entry name" value="FtsZ_type1"/>
    <property type="match status" value="1"/>
</dbReference>
<dbReference type="InterPro" id="IPR020805">
    <property type="entry name" value="Cell_div_FtsZ_CS"/>
</dbReference>
<dbReference type="HAMAP" id="MF_00909">
    <property type="entry name" value="FtsZ"/>
    <property type="match status" value="1"/>
</dbReference>
<dbReference type="SUPFAM" id="SSF55307">
    <property type="entry name" value="Tubulin C-terminal domain-like"/>
    <property type="match status" value="1"/>
</dbReference>
<keyword evidence="4 6" id="KW-0131">Cell cycle</keyword>
<dbReference type="InterPro" id="IPR024757">
    <property type="entry name" value="FtsZ_C"/>
</dbReference>
<dbReference type="NCBIfam" id="TIGR00065">
    <property type="entry name" value="ftsZ"/>
    <property type="match status" value="1"/>
</dbReference>
<dbReference type="GO" id="GO:0051258">
    <property type="term" value="P:protein polymerization"/>
    <property type="evidence" value="ECO:0007669"/>
    <property type="project" value="UniProtKB-UniRule"/>
</dbReference>
<dbReference type="GO" id="GO:0005737">
    <property type="term" value="C:cytoplasm"/>
    <property type="evidence" value="ECO:0007669"/>
    <property type="project" value="UniProtKB-SubCell"/>
</dbReference>
<dbReference type="PANTHER" id="PTHR30314:SF3">
    <property type="entry name" value="MITOCHONDRIAL DIVISION PROTEIN FSZA"/>
    <property type="match status" value="1"/>
</dbReference>
<dbReference type="GO" id="GO:0003924">
    <property type="term" value="F:GTPase activity"/>
    <property type="evidence" value="ECO:0007669"/>
    <property type="project" value="UniProtKB-UniRule"/>
</dbReference>
<feature type="binding site" evidence="4">
    <location>
        <position position="182"/>
    </location>
    <ligand>
        <name>GTP</name>
        <dbReference type="ChEBI" id="CHEBI:37565"/>
    </ligand>
</feature>
<dbReference type="EMBL" id="SDKK01000018">
    <property type="protein sequence ID" value="TYC54582.1"/>
    <property type="molecule type" value="Genomic_DNA"/>
</dbReference>
<dbReference type="AlphaFoldDB" id="A0A6C2CMK4"/>
<dbReference type="InterPro" id="IPR045061">
    <property type="entry name" value="FtsZ/CetZ"/>
</dbReference>
<evidence type="ECO:0000313" key="9">
    <source>
        <dbReference type="EMBL" id="TYC54582.1"/>
    </source>
</evidence>
<evidence type="ECO:0000259" key="8">
    <source>
        <dbReference type="SMART" id="SM00865"/>
    </source>
</evidence>
<dbReference type="FunFam" id="3.40.50.1440:FF:000001">
    <property type="entry name" value="Cell division protein FtsZ"/>
    <property type="match status" value="1"/>
</dbReference>
<keyword evidence="4" id="KW-0963">Cytoplasm</keyword>
<protein>
    <recommendedName>
        <fullName evidence="4 5">Cell division protein FtsZ</fullName>
    </recommendedName>
</protein>
<dbReference type="GO" id="GO:0000917">
    <property type="term" value="P:division septum assembly"/>
    <property type="evidence" value="ECO:0007669"/>
    <property type="project" value="UniProtKB-KW"/>
</dbReference>
<dbReference type="RefSeq" id="WP_148580483.1">
    <property type="nucleotide sequence ID" value="NZ_JAVEUW010000022.1"/>
</dbReference>
<dbReference type="Pfam" id="PF12327">
    <property type="entry name" value="FtsZ_C"/>
    <property type="match status" value="1"/>
</dbReference>
<dbReference type="GO" id="GO:0005525">
    <property type="term" value="F:GTP binding"/>
    <property type="evidence" value="ECO:0007669"/>
    <property type="project" value="UniProtKB-UniRule"/>
</dbReference>
<feature type="binding site" evidence="4">
    <location>
        <begin position="105"/>
        <end position="107"/>
    </location>
    <ligand>
        <name>GTP</name>
        <dbReference type="ChEBI" id="CHEBI:37565"/>
    </ligand>
</feature>
<gene>
    <name evidence="4 9" type="primary">ftsZ</name>
    <name evidence="9" type="ORF">ETQ85_18045</name>
</gene>
<dbReference type="SMART" id="SM00865">
    <property type="entry name" value="Tubulin_C"/>
    <property type="match status" value="1"/>
</dbReference>
<comment type="caution">
    <text evidence="9">The sequence shown here is derived from an EMBL/GenBank/DDBJ whole genome shotgun (WGS) entry which is preliminary data.</text>
</comment>
<name>A0A6C2CMK4_9RHOO</name>
<comment type="subcellular location">
    <subcellularLocation>
        <location evidence="4">Cytoplasm</location>
    </subcellularLocation>
    <text evidence="4">Assembles at midcell at the inner surface of the cytoplasmic membrane.</text>
</comment>
<keyword evidence="2 4" id="KW-0547">Nucleotide-binding</keyword>
<accession>A0A6C2CMK4</accession>
<feature type="domain" description="Tubulin/FtsZ GTPase" evidence="7">
    <location>
        <begin position="13"/>
        <end position="200"/>
    </location>
</feature>
<feature type="domain" description="Tubulin/FtsZ 2-layer sandwich" evidence="8">
    <location>
        <begin position="202"/>
        <end position="320"/>
    </location>
</feature>
<feature type="binding site" evidence="4">
    <location>
        <position position="138"/>
    </location>
    <ligand>
        <name>GTP</name>
        <dbReference type="ChEBI" id="CHEBI:37565"/>
    </ligand>
</feature>
<dbReference type="Gene3D" id="3.40.50.1440">
    <property type="entry name" value="Tubulin/FtsZ, GTPase domain"/>
    <property type="match status" value="1"/>
</dbReference>
<feature type="binding site" evidence="4">
    <location>
        <position position="136"/>
    </location>
    <ligand>
        <name>GTP</name>
        <dbReference type="ChEBI" id="CHEBI:37565"/>
    </ligand>
</feature>
<dbReference type="InterPro" id="IPR037103">
    <property type="entry name" value="Tubulin/FtsZ-like_C"/>
</dbReference>
<reference evidence="9 10" key="1">
    <citation type="submission" date="2019-01" db="EMBL/GenBank/DDBJ databases">
        <title>Zoogloea oleivorans genome sequencing and assembly.</title>
        <authorList>
            <person name="Tancsics A."/>
            <person name="Farkas M."/>
            <person name="Kriszt B."/>
            <person name="Maroti G."/>
            <person name="Horvath B."/>
        </authorList>
    </citation>
    <scope>NUCLEOTIDE SEQUENCE [LARGE SCALE GENOMIC DNA]</scope>
    <source>
        <strain evidence="9 10">Buc</strain>
    </source>
</reference>
<comment type="subunit">
    <text evidence="4">Homodimer. Polymerizes to form a dynamic ring structure in a strictly GTP-dependent manner. Interacts directly with several other division proteins.</text>
</comment>
<organism evidence="9 10">
    <name type="scientific">Zoogloea oleivorans</name>
    <dbReference type="NCBI Taxonomy" id="1552750"/>
    <lineage>
        <taxon>Bacteria</taxon>
        <taxon>Pseudomonadati</taxon>
        <taxon>Pseudomonadota</taxon>
        <taxon>Betaproteobacteria</taxon>
        <taxon>Rhodocyclales</taxon>
        <taxon>Zoogloeaceae</taxon>
        <taxon>Zoogloea</taxon>
    </lineage>
</organism>
<feature type="binding site" evidence="4">
    <location>
        <begin position="21"/>
        <end position="25"/>
    </location>
    <ligand>
        <name>GTP</name>
        <dbReference type="ChEBI" id="CHEBI:37565"/>
    </ligand>
</feature>
<evidence type="ECO:0000256" key="2">
    <source>
        <dbReference type="ARBA" id="ARBA00022741"/>
    </source>
</evidence>
<dbReference type="Pfam" id="PF00091">
    <property type="entry name" value="Tubulin"/>
    <property type="match status" value="1"/>
</dbReference>
<evidence type="ECO:0000256" key="3">
    <source>
        <dbReference type="ARBA" id="ARBA00023134"/>
    </source>
</evidence>
<dbReference type="PRINTS" id="PR00423">
    <property type="entry name" value="CELLDVISFTSZ"/>
</dbReference>
<evidence type="ECO:0000256" key="4">
    <source>
        <dbReference type="HAMAP-Rule" id="MF_00909"/>
    </source>
</evidence>
<dbReference type="GO" id="GO:0043093">
    <property type="term" value="P:FtsZ-dependent cytokinesis"/>
    <property type="evidence" value="ECO:0007669"/>
    <property type="project" value="UniProtKB-UniRule"/>
</dbReference>
<dbReference type="InterPro" id="IPR018316">
    <property type="entry name" value="Tubulin/FtsZ_2-layer-sand-dom"/>
</dbReference>
<sequence>MFEIVEKASGGTTIKVIGVGGAGGNAVDHMIREGVQGVDFITANTDAQALSRCLSPTKVQLGKTGLGAGSKPEAGRAAAQESRDAIAAALEGAHMCFITAGMGGGTGTGAAPVVAEIAKEMGILTVAVVTKPFDFENRIRVAESGVEELSKQVDSLIVVLNDKLLEVYGDDAGFEDCFRSADNVLTSAVGGIAEIINVPGLVNVDFQDVRTAMAEMGRAMMGSAQASGLDRARIAAEQAAVSPLLEGTELSGARCVLINITASRNLKMSEVRDAVRTVQAFAASEAFVKYGTVFEESMEDRIRVTVVATGLGAVRAAAMPRKMEVIRTGTDNIGMEVDYNNLELPAVIRRTSRTTVEAMSANGMSTLDIPAFLRKQAD</sequence>
<evidence type="ECO:0000313" key="10">
    <source>
        <dbReference type="Proteomes" id="UP000389128"/>
    </source>
</evidence>
<dbReference type="SMART" id="SM00864">
    <property type="entry name" value="Tubulin"/>
    <property type="match status" value="1"/>
</dbReference>
<dbReference type="PANTHER" id="PTHR30314">
    <property type="entry name" value="CELL DIVISION PROTEIN FTSZ-RELATED"/>
    <property type="match status" value="1"/>
</dbReference>
<keyword evidence="4 6" id="KW-0717">Septation</keyword>
<dbReference type="InterPro" id="IPR008280">
    <property type="entry name" value="Tub_FtsZ_C"/>
</dbReference>
<comment type="similarity">
    <text evidence="1 4 6">Belongs to the FtsZ family.</text>
</comment>
<dbReference type="OrthoDB" id="9813375at2"/>
<evidence type="ECO:0000256" key="5">
    <source>
        <dbReference type="NCBIfam" id="TIGR00065"/>
    </source>
</evidence>
<dbReference type="PROSITE" id="PS01135">
    <property type="entry name" value="FTSZ_2"/>
    <property type="match status" value="1"/>
</dbReference>
<keyword evidence="4 6" id="KW-0132">Cell division</keyword>
<dbReference type="InterPro" id="IPR000158">
    <property type="entry name" value="Cell_div_FtsZ"/>
</dbReference>
<keyword evidence="10" id="KW-1185">Reference proteome</keyword>
<dbReference type="InterPro" id="IPR036525">
    <property type="entry name" value="Tubulin/FtsZ_GTPase_sf"/>
</dbReference>